<dbReference type="InterPro" id="IPR006094">
    <property type="entry name" value="Oxid_FAD_bind_N"/>
</dbReference>
<dbReference type="InterPro" id="IPR036318">
    <property type="entry name" value="FAD-bd_PCMH-like_sf"/>
</dbReference>
<dbReference type="InterPro" id="IPR016170">
    <property type="entry name" value="Cytok_DH_C_sf"/>
</dbReference>
<dbReference type="EC" id="1.5.99.12" evidence="3"/>
<evidence type="ECO:0000256" key="5">
    <source>
        <dbReference type="ARBA" id="ARBA00022827"/>
    </source>
</evidence>
<accession>A0ABD1LUK3</accession>
<comment type="similarity">
    <text evidence="2">Belongs to the oxygen-dependent FAD-linked oxidoreductase family.</text>
</comment>
<keyword evidence="4" id="KW-0285">Flavoprotein</keyword>
<dbReference type="PANTHER" id="PTHR13878">
    <property type="entry name" value="GULONOLACTONE OXIDASE"/>
    <property type="match status" value="1"/>
</dbReference>
<feature type="domain" description="FAD-binding PCMH-type" evidence="8">
    <location>
        <begin position="175"/>
        <end position="358"/>
    </location>
</feature>
<keyword evidence="6" id="KW-0560">Oxidoreductase</keyword>
<dbReference type="EMBL" id="JBGMDY010000007">
    <property type="protein sequence ID" value="KAL2327194.1"/>
    <property type="molecule type" value="Genomic_DNA"/>
</dbReference>
<dbReference type="InterPro" id="IPR050432">
    <property type="entry name" value="FAD-linked_Oxidoreductases_BP"/>
</dbReference>
<evidence type="ECO:0000259" key="8">
    <source>
        <dbReference type="PROSITE" id="PS51387"/>
    </source>
</evidence>
<gene>
    <name evidence="9" type="ORF">Fmac_020621</name>
</gene>
<comment type="caution">
    <text evidence="9">The sequence shown here is derived from an EMBL/GenBank/DDBJ whole genome shotgun (WGS) entry which is preliminary data.</text>
</comment>
<evidence type="ECO:0000313" key="9">
    <source>
        <dbReference type="EMBL" id="KAL2327194.1"/>
    </source>
</evidence>
<organism evidence="9 10">
    <name type="scientific">Flemingia macrophylla</name>
    <dbReference type="NCBI Taxonomy" id="520843"/>
    <lineage>
        <taxon>Eukaryota</taxon>
        <taxon>Viridiplantae</taxon>
        <taxon>Streptophyta</taxon>
        <taxon>Embryophyta</taxon>
        <taxon>Tracheophyta</taxon>
        <taxon>Spermatophyta</taxon>
        <taxon>Magnoliopsida</taxon>
        <taxon>eudicotyledons</taxon>
        <taxon>Gunneridae</taxon>
        <taxon>Pentapetalae</taxon>
        <taxon>rosids</taxon>
        <taxon>fabids</taxon>
        <taxon>Fabales</taxon>
        <taxon>Fabaceae</taxon>
        <taxon>Papilionoideae</taxon>
        <taxon>50 kb inversion clade</taxon>
        <taxon>NPAAA clade</taxon>
        <taxon>indigoferoid/millettioid clade</taxon>
        <taxon>Phaseoleae</taxon>
        <taxon>Flemingia</taxon>
    </lineage>
</organism>
<evidence type="ECO:0000256" key="4">
    <source>
        <dbReference type="ARBA" id="ARBA00022630"/>
    </source>
</evidence>
<evidence type="ECO:0000313" key="10">
    <source>
        <dbReference type="Proteomes" id="UP001603857"/>
    </source>
</evidence>
<dbReference type="Pfam" id="PF09265">
    <property type="entry name" value="Cytokin-bind"/>
    <property type="match status" value="1"/>
</dbReference>
<dbReference type="GO" id="GO:0019139">
    <property type="term" value="F:cytokinin dehydrogenase activity"/>
    <property type="evidence" value="ECO:0007669"/>
    <property type="project" value="UniProtKB-EC"/>
</dbReference>
<dbReference type="Proteomes" id="UP001603857">
    <property type="component" value="Unassembled WGS sequence"/>
</dbReference>
<dbReference type="SUPFAM" id="SSF55103">
    <property type="entry name" value="FAD-linked oxidases, C-terminal domain"/>
    <property type="match status" value="1"/>
</dbReference>
<evidence type="ECO:0000256" key="1">
    <source>
        <dbReference type="ARBA" id="ARBA00001974"/>
    </source>
</evidence>
<dbReference type="AlphaFoldDB" id="A0ABD1LUK3"/>
<comment type="catalytic activity">
    <reaction evidence="7">
        <text>N(6)-dimethylallyladenine + A + H2O = 3-methyl-2-butenal + adenine + AH2</text>
        <dbReference type="Rhea" id="RHEA:13625"/>
        <dbReference type="ChEBI" id="CHEBI:13193"/>
        <dbReference type="ChEBI" id="CHEBI:15377"/>
        <dbReference type="ChEBI" id="CHEBI:15825"/>
        <dbReference type="ChEBI" id="CHEBI:16708"/>
        <dbReference type="ChEBI" id="CHEBI:17499"/>
        <dbReference type="ChEBI" id="CHEBI:17660"/>
        <dbReference type="EC" id="1.5.99.12"/>
    </reaction>
</comment>
<comment type="cofactor">
    <cofactor evidence="1">
        <name>FAD</name>
        <dbReference type="ChEBI" id="CHEBI:57692"/>
    </cofactor>
</comment>
<evidence type="ECO:0000256" key="2">
    <source>
        <dbReference type="ARBA" id="ARBA00005466"/>
    </source>
</evidence>
<dbReference type="PANTHER" id="PTHR13878:SF163">
    <property type="entry name" value="CYTOKININ DEHYDROGENASE"/>
    <property type="match status" value="1"/>
</dbReference>
<sequence length="535" mass="59535">MAGVSHDIRHLWPVYKNIRHFWNSMLNTTDGQELERPTTKLELTKCLSYDKMTPHVILLIGHIVSPQEVYHQSLLMLLSLLVSSWIGDTCRNSNAQGGKIGSDRTTQSNNSRFVPSKKMLSKIVFSKFVVGLIWLSNTLFTPWLSEFQPPKDLAPKFSRDPQTLKLASTDFGRTVYKTPWAVFEPSSVSDISALISFSNSLSTPFTIATRGRAHSTLGQAMAQGDGVVLNMTNLINFRKGSGISVSCSPSGYCYADVGGEQLWIDVLHASLKHGLTPLSFANYLYLTVGGTLSNAGISGRAFRFGPQISNVLELDVVTGKGELVTCSPEKGSKLFFAALGGLGQFGVITRARIPLAPAPTRANQEYLTSFSERSDTNAPDFVNGELLFSNQNQLDLYPYPISDQQRIISLVTNHGIIYVLELVKYYDKNSQARAEEEVANLVKRLNFLPTFSFKSNASYEEFLDRVHTRELEDKPLGIWDLPHAWLDMFVPSSRISDVNEGALKGIVLKQNLSPGVCEIYPMNRNKLYMKEEKKA</sequence>
<dbReference type="Gene3D" id="3.30.465.10">
    <property type="match status" value="1"/>
</dbReference>
<name>A0ABD1LUK3_9FABA</name>
<dbReference type="InterPro" id="IPR016169">
    <property type="entry name" value="FAD-bd_PCMH_sub2"/>
</dbReference>
<dbReference type="Pfam" id="PF01565">
    <property type="entry name" value="FAD_binding_4"/>
    <property type="match status" value="1"/>
</dbReference>
<dbReference type="SUPFAM" id="SSF56176">
    <property type="entry name" value="FAD-binding/transporter-associated domain-like"/>
    <property type="match status" value="1"/>
</dbReference>
<reference evidence="9 10" key="1">
    <citation type="submission" date="2024-08" db="EMBL/GenBank/DDBJ databases">
        <title>Insights into the chromosomal genome structure of Flemingia macrophylla.</title>
        <authorList>
            <person name="Ding Y."/>
            <person name="Zhao Y."/>
            <person name="Bi W."/>
            <person name="Wu M."/>
            <person name="Zhao G."/>
            <person name="Gong Y."/>
            <person name="Li W."/>
            <person name="Zhang P."/>
        </authorList>
    </citation>
    <scope>NUCLEOTIDE SEQUENCE [LARGE SCALE GENOMIC DNA]</scope>
    <source>
        <strain evidence="9">DYQJB</strain>
        <tissue evidence="9">Leaf</tissue>
    </source>
</reference>
<dbReference type="InterPro" id="IPR015345">
    <property type="entry name" value="Cytokinin_DH_FAD/cytokin-bd"/>
</dbReference>
<dbReference type="Gene3D" id="3.30.43.10">
    <property type="entry name" value="Uridine Diphospho-n-acetylenolpyruvylglucosamine Reductase, domain 2"/>
    <property type="match status" value="1"/>
</dbReference>
<keyword evidence="10" id="KW-1185">Reference proteome</keyword>
<dbReference type="PROSITE" id="PS51387">
    <property type="entry name" value="FAD_PCMH"/>
    <property type="match status" value="1"/>
</dbReference>
<dbReference type="InterPro" id="IPR016166">
    <property type="entry name" value="FAD-bd_PCMH"/>
</dbReference>
<dbReference type="Gene3D" id="3.40.462.10">
    <property type="entry name" value="FAD-linked oxidases, C-terminal domain"/>
    <property type="match status" value="1"/>
</dbReference>
<evidence type="ECO:0000256" key="3">
    <source>
        <dbReference type="ARBA" id="ARBA00011928"/>
    </source>
</evidence>
<evidence type="ECO:0000256" key="6">
    <source>
        <dbReference type="ARBA" id="ARBA00023002"/>
    </source>
</evidence>
<keyword evidence="5" id="KW-0274">FAD</keyword>
<protein>
    <recommendedName>
        <fullName evidence="3">cytokinin dehydrogenase</fullName>
        <ecNumber evidence="3">1.5.99.12</ecNumber>
    </recommendedName>
</protein>
<proteinExistence type="inferred from homology"/>
<evidence type="ECO:0000256" key="7">
    <source>
        <dbReference type="ARBA" id="ARBA00048224"/>
    </source>
</evidence>
<dbReference type="InterPro" id="IPR016167">
    <property type="entry name" value="FAD-bd_PCMH_sub1"/>
</dbReference>
<dbReference type="InterPro" id="IPR016164">
    <property type="entry name" value="FAD-linked_Oxase-like_C"/>
</dbReference>